<feature type="non-terminal residue" evidence="2">
    <location>
        <position position="1"/>
    </location>
</feature>
<dbReference type="Gene3D" id="3.40.50.720">
    <property type="entry name" value="NAD(P)-binding Rossmann-like Domain"/>
    <property type="match status" value="1"/>
</dbReference>
<comment type="caution">
    <text evidence="2">The sequence shown here is derived from an EMBL/GenBank/DDBJ whole genome shotgun (WGS) entry which is preliminary data.</text>
</comment>
<gene>
    <name evidence="2" type="ORF">LCGC14_2113920</name>
</gene>
<dbReference type="SUPFAM" id="SSF51735">
    <property type="entry name" value="NAD(P)-binding Rossmann-fold domains"/>
    <property type="match status" value="1"/>
</dbReference>
<dbReference type="EMBL" id="LAZR01026180">
    <property type="protein sequence ID" value="KKL69538.1"/>
    <property type="molecule type" value="Genomic_DNA"/>
</dbReference>
<name>A0A0F9E695_9ZZZZ</name>
<accession>A0A0F9E695</accession>
<feature type="domain" description="NAD(P)-binding" evidence="1">
    <location>
        <begin position="1"/>
        <end position="100"/>
    </location>
</feature>
<protein>
    <recommendedName>
        <fullName evidence="1">NAD(P)-binding domain-containing protein</fullName>
    </recommendedName>
</protein>
<dbReference type="Pfam" id="PF16363">
    <property type="entry name" value="GDP_Man_Dehyd"/>
    <property type="match status" value="1"/>
</dbReference>
<proteinExistence type="predicted"/>
<reference evidence="2" key="1">
    <citation type="journal article" date="2015" name="Nature">
        <title>Complex archaea that bridge the gap between prokaryotes and eukaryotes.</title>
        <authorList>
            <person name="Spang A."/>
            <person name="Saw J.H."/>
            <person name="Jorgensen S.L."/>
            <person name="Zaremba-Niedzwiedzka K."/>
            <person name="Martijn J."/>
            <person name="Lind A.E."/>
            <person name="van Eijk R."/>
            <person name="Schleper C."/>
            <person name="Guy L."/>
            <person name="Ettema T.J."/>
        </authorList>
    </citation>
    <scope>NUCLEOTIDE SEQUENCE</scope>
</reference>
<dbReference type="AlphaFoldDB" id="A0A0F9E695"/>
<dbReference type="InterPro" id="IPR036291">
    <property type="entry name" value="NAD(P)-bd_dom_sf"/>
</dbReference>
<organism evidence="2">
    <name type="scientific">marine sediment metagenome</name>
    <dbReference type="NCBI Taxonomy" id="412755"/>
    <lineage>
        <taxon>unclassified sequences</taxon>
        <taxon>metagenomes</taxon>
        <taxon>ecological metagenomes</taxon>
    </lineage>
</organism>
<dbReference type="InterPro" id="IPR016040">
    <property type="entry name" value="NAD(P)-bd_dom"/>
</dbReference>
<dbReference type="PANTHER" id="PTHR43000">
    <property type="entry name" value="DTDP-D-GLUCOSE 4,6-DEHYDRATASE-RELATED"/>
    <property type="match status" value="1"/>
</dbReference>
<sequence length="100" mass="11184">ILHLAASSHVDRSIEDPLSFVMDNVVGTCNILNYARSLDYLETFLYFSTDEVFGPAPPGVFYKEWDRYKSGNPYAASKAGAEELCISFHNTYGLPVIVTR</sequence>
<evidence type="ECO:0000259" key="1">
    <source>
        <dbReference type="Pfam" id="PF16363"/>
    </source>
</evidence>
<evidence type="ECO:0000313" key="2">
    <source>
        <dbReference type="EMBL" id="KKL69538.1"/>
    </source>
</evidence>